<dbReference type="PROSITE" id="PS51257">
    <property type="entry name" value="PROKAR_LIPOPROTEIN"/>
    <property type="match status" value="1"/>
</dbReference>
<name>A0A2K9PPV7_9FLAO</name>
<dbReference type="OrthoDB" id="1418519at2"/>
<sequence>MKAPIPNTKTSSIVLLIYLILVSCQFNQSVNKDVTTGAYSRENGIGCDDVVIEINGNTEKRNEFVYGEKVKLTFNNISGLTNVKNKTYPGLSMYIVKNEKDTVLSNPELLNNLDKGIDISPLQLYTYFIATAPKRNNETYKVHVNIWDKKGDGKFSYELPFTLKESELFDIKNNGIECSSVYLQNETLKRPIFDKNISLENSYMLTLDDIKGLKSINGKVFPVFSIDLIDNNGNKILSRPNVLSDFEAISVNPEDSKTKLYTTFSLSNVEINNPYKLIAKVKDKNSSKEIEITAELIIN</sequence>
<gene>
    <name evidence="1" type="ORF">C1H87_10485</name>
</gene>
<dbReference type="Proteomes" id="UP000235826">
    <property type="component" value="Chromosome"/>
</dbReference>
<proteinExistence type="predicted"/>
<evidence type="ECO:0000313" key="2">
    <source>
        <dbReference type="Proteomes" id="UP000235826"/>
    </source>
</evidence>
<keyword evidence="2" id="KW-1185">Reference proteome</keyword>
<evidence type="ECO:0000313" key="1">
    <source>
        <dbReference type="EMBL" id="AUP79101.1"/>
    </source>
</evidence>
<organism evidence="1 2">
    <name type="scientific">Flavivirga eckloniae</name>
    <dbReference type="NCBI Taxonomy" id="1803846"/>
    <lineage>
        <taxon>Bacteria</taxon>
        <taxon>Pseudomonadati</taxon>
        <taxon>Bacteroidota</taxon>
        <taxon>Flavobacteriia</taxon>
        <taxon>Flavobacteriales</taxon>
        <taxon>Flavobacteriaceae</taxon>
        <taxon>Flavivirga</taxon>
    </lineage>
</organism>
<dbReference type="KEGG" id="fek:C1H87_10485"/>
<dbReference type="AlphaFoldDB" id="A0A2K9PPV7"/>
<reference evidence="1 2" key="1">
    <citation type="submission" date="2018-01" db="EMBL/GenBank/DDBJ databases">
        <title>Complete genome sequence of Flavivirga eckloniae ECD14 isolated from seaweed Ecklonia cava.</title>
        <authorList>
            <person name="Lee J.H."/>
            <person name="Baik K.S."/>
            <person name="Seong C.N."/>
        </authorList>
    </citation>
    <scope>NUCLEOTIDE SEQUENCE [LARGE SCALE GENOMIC DNA]</scope>
    <source>
        <strain evidence="1 2">ECD14</strain>
    </source>
</reference>
<dbReference type="EMBL" id="CP025791">
    <property type="protein sequence ID" value="AUP79101.1"/>
    <property type="molecule type" value="Genomic_DNA"/>
</dbReference>
<protein>
    <submittedName>
        <fullName evidence="1">Uncharacterized protein</fullName>
    </submittedName>
</protein>
<dbReference type="RefSeq" id="WP_102755756.1">
    <property type="nucleotide sequence ID" value="NZ_CP025791.1"/>
</dbReference>
<accession>A0A2K9PPV7</accession>